<proteinExistence type="predicted"/>
<reference evidence="3" key="1">
    <citation type="submission" date="2018-02" db="EMBL/GenBank/DDBJ databases">
        <authorList>
            <person name="O'Hara-Hanley K."/>
            <person name="Soby S."/>
        </authorList>
    </citation>
    <scope>NUCLEOTIDE SEQUENCE [LARGE SCALE GENOMIC DNA]</scope>
    <source>
        <strain evidence="3">MWU14-2602</strain>
    </source>
</reference>
<protein>
    <submittedName>
        <fullName evidence="2">Uncharacterized protein</fullName>
    </submittedName>
</protein>
<dbReference type="Proteomes" id="UP000237082">
    <property type="component" value="Unassembled WGS sequence"/>
</dbReference>
<dbReference type="EMBL" id="PQWB01000019">
    <property type="protein sequence ID" value="POZ62896.1"/>
    <property type="molecule type" value="Genomic_DNA"/>
</dbReference>
<sequence length="175" mass="19648">MMPAVQWLKRAACALTIAGAAAAPAEYSRPPEQTFLTFPEWYLVHSPAEYAAYLGSGAAPSGFPLFARIGQFWQGYAAMSRETAPYPFNGGYHLMIMVIGSSTTVEYGIKGLYEQIIGRLAEAVRGPGPMLPEERFAARYAQDYVDFIRVYPWYQFDFFARLNQLWQALPALARR</sequence>
<name>A0A2S5DII3_9NEIS</name>
<dbReference type="OrthoDB" id="7550695at2"/>
<keyword evidence="3" id="KW-1185">Reference proteome</keyword>
<organism evidence="2 3">
    <name type="scientific">Chromobacterium alticapitis</name>
    <dbReference type="NCBI Taxonomy" id="2073169"/>
    <lineage>
        <taxon>Bacteria</taxon>
        <taxon>Pseudomonadati</taxon>
        <taxon>Pseudomonadota</taxon>
        <taxon>Betaproteobacteria</taxon>
        <taxon>Neisseriales</taxon>
        <taxon>Chromobacteriaceae</taxon>
        <taxon>Chromobacterium</taxon>
    </lineage>
</organism>
<dbReference type="RefSeq" id="WP_103901774.1">
    <property type="nucleotide sequence ID" value="NZ_PQWB01000019.1"/>
</dbReference>
<feature type="signal peptide" evidence="1">
    <location>
        <begin position="1"/>
        <end position="22"/>
    </location>
</feature>
<dbReference type="AlphaFoldDB" id="A0A2S5DII3"/>
<evidence type="ECO:0000313" key="2">
    <source>
        <dbReference type="EMBL" id="POZ62896.1"/>
    </source>
</evidence>
<evidence type="ECO:0000256" key="1">
    <source>
        <dbReference type="SAM" id="SignalP"/>
    </source>
</evidence>
<evidence type="ECO:0000313" key="3">
    <source>
        <dbReference type="Proteomes" id="UP000237082"/>
    </source>
</evidence>
<accession>A0A2S5DII3</accession>
<comment type="caution">
    <text evidence="2">The sequence shown here is derived from an EMBL/GenBank/DDBJ whole genome shotgun (WGS) entry which is preliminary data.</text>
</comment>
<keyword evidence="1" id="KW-0732">Signal</keyword>
<feature type="chain" id="PRO_5015485707" evidence="1">
    <location>
        <begin position="23"/>
        <end position="175"/>
    </location>
</feature>
<gene>
    <name evidence="2" type="ORF">C2I19_05795</name>
</gene>